<organism evidence="3 4">
    <name type="scientific">Zasmidium cellare</name>
    <name type="common">Wine cellar mold</name>
    <name type="synonym">Racodium cellare</name>
    <dbReference type="NCBI Taxonomy" id="395010"/>
    <lineage>
        <taxon>Eukaryota</taxon>
        <taxon>Fungi</taxon>
        <taxon>Dikarya</taxon>
        <taxon>Ascomycota</taxon>
        <taxon>Pezizomycotina</taxon>
        <taxon>Dothideomycetes</taxon>
        <taxon>Dothideomycetidae</taxon>
        <taxon>Mycosphaerellales</taxon>
        <taxon>Mycosphaerellaceae</taxon>
        <taxon>Zasmidium</taxon>
    </lineage>
</organism>
<proteinExistence type="predicted"/>
<dbReference type="PANTHER" id="PTHR35811:SF1">
    <property type="entry name" value="HTH OST-TYPE DOMAIN-CONTAINING PROTEIN"/>
    <property type="match status" value="1"/>
</dbReference>
<evidence type="ECO:0000313" key="3">
    <source>
        <dbReference type="EMBL" id="KAK4499534.1"/>
    </source>
</evidence>
<dbReference type="Gene3D" id="3.40.50.1010">
    <property type="entry name" value="5'-nuclease"/>
    <property type="match status" value="1"/>
</dbReference>
<dbReference type="PROSITE" id="PS51644">
    <property type="entry name" value="HTH_OST"/>
    <property type="match status" value="1"/>
</dbReference>
<dbReference type="InterPro" id="IPR025605">
    <property type="entry name" value="OST-HTH/LOTUS_dom"/>
</dbReference>
<accession>A0ABR0EDG0</accession>
<dbReference type="InterPro" id="IPR041966">
    <property type="entry name" value="LOTUS-like"/>
</dbReference>
<dbReference type="CDD" id="cd11297">
    <property type="entry name" value="PIN_LabA-like_N_1"/>
    <property type="match status" value="1"/>
</dbReference>
<sequence>MKTGSEGDNVAVLIDGDNISFRNIAGLMAEVANYGTASVKRIYGDWTSPQMRSWRECLLEHSIVPIQQFAYTTGKNATDGAMIIDAMDLLYTGRFSSFCLVSSDSDFTRLAARIREQGISVYGFGNRSNSHRALIAACNEFIYLDALSVQADELSEPVALPSATPQKSSSTYMPPIPDRALPVRQQSPTRTKVPPHYQPTALPQPAQASGRIEPGPRPLDQAALDGIRKAIRSSKIYEGDFVNLTDVGTHLIKLSPDLNARNYGYLKTKNFMEASGIVEIKMKNREPAPPIALVRLRE</sequence>
<gene>
    <name evidence="3" type="ORF">PRZ48_010050</name>
</gene>
<feature type="region of interest" description="Disordered" evidence="1">
    <location>
        <begin position="160"/>
        <end position="216"/>
    </location>
</feature>
<name>A0ABR0EDG0_ZASCE</name>
<evidence type="ECO:0000256" key="1">
    <source>
        <dbReference type="SAM" id="MobiDB-lite"/>
    </source>
</evidence>
<keyword evidence="4" id="KW-1185">Reference proteome</keyword>
<feature type="domain" description="HTH OST-type" evidence="2">
    <location>
        <begin position="219"/>
        <end position="298"/>
    </location>
</feature>
<dbReference type="InterPro" id="IPR021139">
    <property type="entry name" value="NYN"/>
</dbReference>
<reference evidence="3 4" key="1">
    <citation type="journal article" date="2023" name="G3 (Bethesda)">
        <title>A chromosome-level genome assembly of Zasmidium syzygii isolated from banana leaves.</title>
        <authorList>
            <person name="van Westerhoven A.C."/>
            <person name="Mehrabi R."/>
            <person name="Talebi R."/>
            <person name="Steentjes M.B.F."/>
            <person name="Corcolon B."/>
            <person name="Chong P.A."/>
            <person name="Kema G.H.J."/>
            <person name="Seidl M.F."/>
        </authorList>
    </citation>
    <scope>NUCLEOTIDE SEQUENCE [LARGE SCALE GENOMIC DNA]</scope>
    <source>
        <strain evidence="3 4">P124</strain>
    </source>
</reference>
<comment type="caution">
    <text evidence="3">The sequence shown here is derived from an EMBL/GenBank/DDBJ whole genome shotgun (WGS) entry which is preliminary data.</text>
</comment>
<dbReference type="CDD" id="cd10146">
    <property type="entry name" value="LabA_like_C"/>
    <property type="match status" value="1"/>
</dbReference>
<protein>
    <recommendedName>
        <fullName evidence="2">HTH OST-type domain-containing protein</fullName>
    </recommendedName>
</protein>
<dbReference type="Pfam" id="PF12872">
    <property type="entry name" value="OST-HTH"/>
    <property type="match status" value="1"/>
</dbReference>
<dbReference type="EMBL" id="JAXOVC010000007">
    <property type="protein sequence ID" value="KAK4499534.1"/>
    <property type="molecule type" value="Genomic_DNA"/>
</dbReference>
<dbReference type="PANTHER" id="PTHR35811">
    <property type="entry name" value="SLR1870 PROTEIN"/>
    <property type="match status" value="1"/>
</dbReference>
<dbReference type="Pfam" id="PF01936">
    <property type="entry name" value="NYN"/>
    <property type="match status" value="1"/>
</dbReference>
<evidence type="ECO:0000313" key="4">
    <source>
        <dbReference type="Proteomes" id="UP001305779"/>
    </source>
</evidence>
<dbReference type="Proteomes" id="UP001305779">
    <property type="component" value="Unassembled WGS sequence"/>
</dbReference>
<feature type="compositionally biased region" description="Polar residues" evidence="1">
    <location>
        <begin position="163"/>
        <end position="172"/>
    </location>
</feature>
<evidence type="ECO:0000259" key="2">
    <source>
        <dbReference type="PROSITE" id="PS51644"/>
    </source>
</evidence>
<dbReference type="Gene3D" id="3.30.420.610">
    <property type="entry name" value="LOTUS domain-like"/>
    <property type="match status" value="1"/>
</dbReference>